<dbReference type="Proteomes" id="UP000322214">
    <property type="component" value="Chromosome"/>
</dbReference>
<evidence type="ECO:0000256" key="10">
    <source>
        <dbReference type="ARBA" id="ARBA00023049"/>
    </source>
</evidence>
<feature type="domain" description="Peptidase M50" evidence="13">
    <location>
        <begin position="54"/>
        <end position="212"/>
    </location>
</feature>
<feature type="domain" description="DUF6576" evidence="14">
    <location>
        <begin position="304"/>
        <end position="345"/>
    </location>
</feature>
<dbReference type="Pfam" id="PF02163">
    <property type="entry name" value="Peptidase_M50"/>
    <property type="match status" value="1"/>
</dbReference>
<dbReference type="GO" id="GO:0046872">
    <property type="term" value="F:metal ion binding"/>
    <property type="evidence" value="ECO:0007669"/>
    <property type="project" value="UniProtKB-KW"/>
</dbReference>
<dbReference type="GO" id="GO:0006508">
    <property type="term" value="P:proteolysis"/>
    <property type="evidence" value="ECO:0007669"/>
    <property type="project" value="UniProtKB-KW"/>
</dbReference>
<feature type="transmembrane region" description="Helical" evidence="12">
    <location>
        <begin position="20"/>
        <end position="39"/>
    </location>
</feature>
<keyword evidence="5 12" id="KW-0812">Transmembrane</keyword>
<evidence type="ECO:0000256" key="11">
    <source>
        <dbReference type="ARBA" id="ARBA00023136"/>
    </source>
</evidence>
<evidence type="ECO:0000313" key="16">
    <source>
        <dbReference type="Proteomes" id="UP000322214"/>
    </source>
</evidence>
<evidence type="ECO:0000256" key="5">
    <source>
        <dbReference type="ARBA" id="ARBA00022692"/>
    </source>
</evidence>
<keyword evidence="4" id="KW-0645">Protease</keyword>
<feature type="transmembrane region" description="Helical" evidence="12">
    <location>
        <begin position="231"/>
        <end position="250"/>
    </location>
</feature>
<dbReference type="EMBL" id="CP042912">
    <property type="protein sequence ID" value="QEG21841.1"/>
    <property type="molecule type" value="Genomic_DNA"/>
</dbReference>
<dbReference type="GO" id="GO:0016020">
    <property type="term" value="C:membrane"/>
    <property type="evidence" value="ECO:0007669"/>
    <property type="project" value="UniProtKB-SubCell"/>
</dbReference>
<keyword evidence="11 12" id="KW-0472">Membrane</keyword>
<feature type="transmembrane region" description="Helical" evidence="12">
    <location>
        <begin position="70"/>
        <end position="90"/>
    </location>
</feature>
<evidence type="ECO:0000259" key="13">
    <source>
        <dbReference type="Pfam" id="PF02163"/>
    </source>
</evidence>
<comment type="similarity">
    <text evidence="3">Belongs to the peptidase M50B family.</text>
</comment>
<dbReference type="InterPro" id="IPR046483">
    <property type="entry name" value="DUF6576"/>
</dbReference>
<feature type="transmembrane region" description="Helical" evidence="12">
    <location>
        <begin position="46"/>
        <end position="64"/>
    </location>
</feature>
<evidence type="ECO:0000256" key="12">
    <source>
        <dbReference type="SAM" id="Phobius"/>
    </source>
</evidence>
<dbReference type="RefSeq" id="WP_075085513.1">
    <property type="nucleotide sequence ID" value="NZ_CP042912.1"/>
</dbReference>
<keyword evidence="16" id="KW-1185">Reference proteome</keyword>
<gene>
    <name evidence="15" type="ORF">MFFC18_17010</name>
</gene>
<keyword evidence="7" id="KW-0378">Hydrolase</keyword>
<keyword evidence="6" id="KW-0479">Metal-binding</keyword>
<accession>A0A5B9PFW3</accession>
<evidence type="ECO:0000313" key="15">
    <source>
        <dbReference type="EMBL" id="QEG21841.1"/>
    </source>
</evidence>
<feature type="transmembrane region" description="Helical" evidence="12">
    <location>
        <begin position="200"/>
        <end position="219"/>
    </location>
</feature>
<comment type="subcellular location">
    <subcellularLocation>
        <location evidence="2">Membrane</location>
        <topology evidence="2">Multi-pass membrane protein</topology>
    </subcellularLocation>
</comment>
<sequence>MDHNSSWSFSLGRWVGVPVRVHMLLLLFLAVIFCVDFNSPTSAGNAILSTAMVTAAVLIGSIIVHELAHVFAIHNLGGSVSSVLFMPWGGNSTFQYPEQKSAKLIAILAGPFVNFAIFMFGTILLLQSTEVSFKEIIHPFRPHIFLTSDVPTSLILIGTWINFQLLLANLIPCFPFDGANALRTVFAFFYDKVPQYRIESAIRVSGTAVAFTLIGFAWVLRGYQTGPIEPIWFVLLVGGISLYFAAGYAFDVETCDISEEWDESHTALGLSDAFSDTPSFFMFGDTEDPEYSKWLVEKQEARIRDEMQHEQQEIELADEVLEKLHQSGIESLTSDEKMLLQRVSERLRRKRKLDVID</sequence>
<keyword evidence="8" id="KW-0862">Zinc</keyword>
<evidence type="ECO:0000256" key="7">
    <source>
        <dbReference type="ARBA" id="ARBA00022801"/>
    </source>
</evidence>
<evidence type="ECO:0000259" key="14">
    <source>
        <dbReference type="Pfam" id="PF20216"/>
    </source>
</evidence>
<evidence type="ECO:0000256" key="3">
    <source>
        <dbReference type="ARBA" id="ARBA00007931"/>
    </source>
</evidence>
<keyword evidence="9 12" id="KW-1133">Transmembrane helix</keyword>
<protein>
    <submittedName>
        <fullName evidence="15">Peptidase family M50</fullName>
    </submittedName>
</protein>
<evidence type="ECO:0000256" key="4">
    <source>
        <dbReference type="ARBA" id="ARBA00022670"/>
    </source>
</evidence>
<comment type="cofactor">
    <cofactor evidence="1">
        <name>Zn(2+)</name>
        <dbReference type="ChEBI" id="CHEBI:29105"/>
    </cofactor>
</comment>
<dbReference type="AlphaFoldDB" id="A0A5B9PFW3"/>
<feature type="transmembrane region" description="Helical" evidence="12">
    <location>
        <begin position="102"/>
        <end position="126"/>
    </location>
</feature>
<dbReference type="OrthoDB" id="251001at2"/>
<evidence type="ECO:0000256" key="9">
    <source>
        <dbReference type="ARBA" id="ARBA00022989"/>
    </source>
</evidence>
<proteinExistence type="inferred from homology"/>
<reference evidence="15 16" key="1">
    <citation type="submission" date="2019-08" db="EMBL/GenBank/DDBJ databases">
        <title>Deep-cultivation of Planctomycetes and their phenomic and genomic characterization uncovers novel biology.</title>
        <authorList>
            <person name="Wiegand S."/>
            <person name="Jogler M."/>
            <person name="Boedeker C."/>
            <person name="Pinto D."/>
            <person name="Vollmers J."/>
            <person name="Rivas-Marin E."/>
            <person name="Kohn T."/>
            <person name="Peeters S.H."/>
            <person name="Heuer A."/>
            <person name="Rast P."/>
            <person name="Oberbeckmann S."/>
            <person name="Bunk B."/>
            <person name="Jeske O."/>
            <person name="Meyerdierks A."/>
            <person name="Storesund J.E."/>
            <person name="Kallscheuer N."/>
            <person name="Luecker S."/>
            <person name="Lage O.M."/>
            <person name="Pohl T."/>
            <person name="Merkel B.J."/>
            <person name="Hornburger P."/>
            <person name="Mueller R.-W."/>
            <person name="Bruemmer F."/>
            <person name="Labrenz M."/>
            <person name="Spormann A.M."/>
            <person name="Op den Camp H."/>
            <person name="Overmann J."/>
            <person name="Amann R."/>
            <person name="Jetten M.S.M."/>
            <person name="Mascher T."/>
            <person name="Medema M.H."/>
            <person name="Devos D.P."/>
            <person name="Kaster A.-K."/>
            <person name="Ovreas L."/>
            <person name="Rohde M."/>
            <person name="Galperin M.Y."/>
            <person name="Jogler C."/>
        </authorList>
    </citation>
    <scope>NUCLEOTIDE SEQUENCE [LARGE SCALE GENOMIC DNA]</scope>
    <source>
        <strain evidence="15 16">FC18</strain>
    </source>
</reference>
<organism evidence="15 16">
    <name type="scientific">Mariniblastus fucicola</name>
    <dbReference type="NCBI Taxonomy" id="980251"/>
    <lineage>
        <taxon>Bacteria</taxon>
        <taxon>Pseudomonadati</taxon>
        <taxon>Planctomycetota</taxon>
        <taxon>Planctomycetia</taxon>
        <taxon>Pirellulales</taxon>
        <taxon>Pirellulaceae</taxon>
        <taxon>Mariniblastus</taxon>
    </lineage>
</organism>
<evidence type="ECO:0000256" key="1">
    <source>
        <dbReference type="ARBA" id="ARBA00001947"/>
    </source>
</evidence>
<dbReference type="PANTHER" id="PTHR39188">
    <property type="entry name" value="MEMBRANE-ASSOCIATED ZINC METALLOPROTEASE M50B"/>
    <property type="match status" value="1"/>
</dbReference>
<dbReference type="Pfam" id="PF20216">
    <property type="entry name" value="DUF6576"/>
    <property type="match status" value="1"/>
</dbReference>
<dbReference type="STRING" id="980251.GCA_001642875_03302"/>
<keyword evidence="10" id="KW-0482">Metalloprotease</keyword>
<evidence type="ECO:0000256" key="8">
    <source>
        <dbReference type="ARBA" id="ARBA00022833"/>
    </source>
</evidence>
<dbReference type="InterPro" id="IPR008915">
    <property type="entry name" value="Peptidase_M50"/>
</dbReference>
<dbReference type="KEGG" id="mff:MFFC18_17010"/>
<dbReference type="GO" id="GO:0008237">
    <property type="term" value="F:metallopeptidase activity"/>
    <property type="evidence" value="ECO:0007669"/>
    <property type="project" value="UniProtKB-KW"/>
</dbReference>
<name>A0A5B9PFW3_9BACT</name>
<dbReference type="PANTHER" id="PTHR39188:SF3">
    <property type="entry name" value="STAGE IV SPORULATION PROTEIN FB"/>
    <property type="match status" value="1"/>
</dbReference>
<evidence type="ECO:0000256" key="2">
    <source>
        <dbReference type="ARBA" id="ARBA00004141"/>
    </source>
</evidence>
<evidence type="ECO:0000256" key="6">
    <source>
        <dbReference type="ARBA" id="ARBA00022723"/>
    </source>
</evidence>